<protein>
    <submittedName>
        <fullName evidence="2">Uncharacterized protein</fullName>
    </submittedName>
</protein>
<accession>A0A1D3SEQ8</accession>
<feature type="compositionally biased region" description="Basic and acidic residues" evidence="1">
    <location>
        <begin position="101"/>
        <end position="112"/>
    </location>
</feature>
<dbReference type="AlphaFoldDB" id="A0A1D3SEQ8"/>
<evidence type="ECO:0000313" key="2">
    <source>
        <dbReference type="EMBL" id="SCO61989.1"/>
    </source>
</evidence>
<gene>
    <name evidence="2" type="ORF">PBSP11RLL_000333800</name>
</gene>
<organism evidence="2 3">
    <name type="scientific">Plasmodium berghei</name>
    <dbReference type="NCBI Taxonomy" id="5821"/>
    <lineage>
        <taxon>Eukaryota</taxon>
        <taxon>Sar</taxon>
        <taxon>Alveolata</taxon>
        <taxon>Apicomplexa</taxon>
        <taxon>Aconoidasida</taxon>
        <taxon>Haemosporida</taxon>
        <taxon>Plasmodiidae</taxon>
        <taxon>Plasmodium</taxon>
        <taxon>Plasmodium (Vinckeia)</taxon>
    </lineage>
</organism>
<reference evidence="2 3" key="1">
    <citation type="submission" date="2016-08" db="EMBL/GenBank/DDBJ databases">
        <authorList>
            <consortium name="Pathogen Informatics"/>
        </authorList>
    </citation>
    <scope>NUCLEOTIDE SEQUENCE [LARGE SCALE GENOMIC DNA]</scope>
    <source>
        <strain evidence="2 3">SP11 RLL</strain>
    </source>
</reference>
<feature type="region of interest" description="Disordered" evidence="1">
    <location>
        <begin position="84"/>
        <end position="132"/>
    </location>
</feature>
<dbReference type="Proteomes" id="UP000219974">
    <property type="component" value="Chromosome 12"/>
</dbReference>
<proteinExistence type="predicted"/>
<feature type="compositionally biased region" description="Basic and acidic residues" evidence="1">
    <location>
        <begin position="121"/>
        <end position="132"/>
    </location>
</feature>
<evidence type="ECO:0000256" key="1">
    <source>
        <dbReference type="SAM" id="MobiDB-lite"/>
    </source>
</evidence>
<feature type="non-terminal residue" evidence="2">
    <location>
        <position position="160"/>
    </location>
</feature>
<sequence length="160" mass="18754">MLHKKLKNQKGVKEFSYGSFKYKIAKIYAKEKQILKKIQDEKLSPEGFLEEKGNTLKKDKQLCSVINNDISNDFKNAKELILQNGGKGLGNHDNDESEQTMDEKLHQPDLKKSTKVKRKNSPLDEEIHNDSKLLHNEYEIKKKKKKKKKKDNLQYFGKEY</sequence>
<dbReference type="VEuPathDB" id="PlasmoDB:PBANKA_1230100"/>
<dbReference type="EMBL" id="LT608276">
    <property type="protein sequence ID" value="SCO61989.1"/>
    <property type="molecule type" value="Genomic_DNA"/>
</dbReference>
<evidence type="ECO:0000313" key="3">
    <source>
        <dbReference type="Proteomes" id="UP000219974"/>
    </source>
</evidence>
<name>A0A1D3SEQ8_PLABE</name>